<dbReference type="PANTHER" id="PTHR34502:SF4">
    <property type="entry name" value="DUF6594 DOMAIN-CONTAINING PROTEIN"/>
    <property type="match status" value="1"/>
</dbReference>
<gene>
    <name evidence="4" type="ORF">FIE12Z_11149</name>
</gene>
<reference evidence="4 5" key="1">
    <citation type="journal article" date="2018" name="PLoS Pathog.">
        <title>Evolution of structural diversity of trichothecenes, a family of toxins produced by plant pathogenic and entomopathogenic fungi.</title>
        <authorList>
            <person name="Proctor R.H."/>
            <person name="McCormick S.P."/>
            <person name="Kim H.S."/>
            <person name="Cardoza R.E."/>
            <person name="Stanley A.M."/>
            <person name="Lindo L."/>
            <person name="Kelly A."/>
            <person name="Brown D.W."/>
            <person name="Lee T."/>
            <person name="Vaughan M.M."/>
            <person name="Alexander N.J."/>
            <person name="Busman M."/>
            <person name="Gutierrez S."/>
        </authorList>
    </citation>
    <scope>NUCLEOTIDE SEQUENCE [LARGE SCALE GENOMIC DNA]</scope>
    <source>
        <strain evidence="4 5">NRRL 13405</strain>
    </source>
</reference>
<keyword evidence="2" id="KW-0812">Transmembrane</keyword>
<keyword evidence="1" id="KW-0175">Coiled coil</keyword>
<dbReference type="EMBL" id="PXXK01000414">
    <property type="protein sequence ID" value="RFN44605.1"/>
    <property type="molecule type" value="Genomic_DNA"/>
</dbReference>
<keyword evidence="2" id="KW-0472">Membrane</keyword>
<organism evidence="4 5">
    <name type="scientific">Fusarium flagelliforme</name>
    <dbReference type="NCBI Taxonomy" id="2675880"/>
    <lineage>
        <taxon>Eukaryota</taxon>
        <taxon>Fungi</taxon>
        <taxon>Dikarya</taxon>
        <taxon>Ascomycota</taxon>
        <taxon>Pezizomycotina</taxon>
        <taxon>Sordariomycetes</taxon>
        <taxon>Hypocreomycetidae</taxon>
        <taxon>Hypocreales</taxon>
        <taxon>Nectriaceae</taxon>
        <taxon>Fusarium</taxon>
        <taxon>Fusarium incarnatum-equiseti species complex</taxon>
    </lineage>
</organism>
<dbReference type="Proteomes" id="UP000265631">
    <property type="component" value="Unassembled WGS sequence"/>
</dbReference>
<accession>A0A395M9Q9</accession>
<evidence type="ECO:0000256" key="2">
    <source>
        <dbReference type="SAM" id="Phobius"/>
    </source>
</evidence>
<dbReference type="STRING" id="2594813.A0A395M9Q9"/>
<evidence type="ECO:0000313" key="4">
    <source>
        <dbReference type="EMBL" id="RFN44605.1"/>
    </source>
</evidence>
<feature type="transmembrane region" description="Helical" evidence="2">
    <location>
        <begin position="129"/>
        <end position="147"/>
    </location>
</feature>
<sequence length="214" mass="23563">MVERAKDGRQEAQEMMELIKELRVKMKEYHEALDLQSRISQLHPPDRRAFRVAQNELWGGNLDANGLKRNPIVGGKTKDYLDTENDLVSLKTPVETDPLSTMLRTIWPGKEEVSRDGLSRITRFNERSIPIAVALINILVAIVLLVGPITSMSFVNSRAAILGMICAFTVAFALSVGLMTDAKRAEIFAGSAAYAAVLVVFVSNEDLSGSSSEK</sequence>
<dbReference type="Pfam" id="PF20237">
    <property type="entry name" value="DUF6594"/>
    <property type="match status" value="1"/>
</dbReference>
<evidence type="ECO:0000259" key="3">
    <source>
        <dbReference type="Pfam" id="PF20237"/>
    </source>
</evidence>
<dbReference type="AlphaFoldDB" id="A0A395M9Q9"/>
<comment type="caution">
    <text evidence="4">The sequence shown here is derived from an EMBL/GenBank/DDBJ whole genome shotgun (WGS) entry which is preliminary data.</text>
</comment>
<feature type="transmembrane region" description="Helical" evidence="2">
    <location>
        <begin position="187"/>
        <end position="204"/>
    </location>
</feature>
<feature type="coiled-coil region" evidence="1">
    <location>
        <begin position="2"/>
        <end position="32"/>
    </location>
</feature>
<feature type="domain" description="DUF6594" evidence="3">
    <location>
        <begin position="11"/>
        <end position="199"/>
    </location>
</feature>
<dbReference type="PANTHER" id="PTHR34502">
    <property type="entry name" value="DUF6594 DOMAIN-CONTAINING PROTEIN-RELATED"/>
    <property type="match status" value="1"/>
</dbReference>
<protein>
    <recommendedName>
        <fullName evidence="3">DUF6594 domain-containing protein</fullName>
    </recommendedName>
</protein>
<dbReference type="InterPro" id="IPR046529">
    <property type="entry name" value="DUF6594"/>
</dbReference>
<keyword evidence="2" id="KW-1133">Transmembrane helix</keyword>
<evidence type="ECO:0000256" key="1">
    <source>
        <dbReference type="SAM" id="Coils"/>
    </source>
</evidence>
<proteinExistence type="predicted"/>
<evidence type="ECO:0000313" key="5">
    <source>
        <dbReference type="Proteomes" id="UP000265631"/>
    </source>
</evidence>
<name>A0A395M9Q9_9HYPO</name>
<keyword evidence="5" id="KW-1185">Reference proteome</keyword>
<feature type="transmembrane region" description="Helical" evidence="2">
    <location>
        <begin position="159"/>
        <end position="180"/>
    </location>
</feature>